<dbReference type="RefSeq" id="WP_275615494.1">
    <property type="nucleotide sequence ID" value="NZ_JARFVB010000004.1"/>
</dbReference>
<proteinExistence type="predicted"/>
<dbReference type="InterPro" id="IPR029045">
    <property type="entry name" value="ClpP/crotonase-like_dom_sf"/>
</dbReference>
<dbReference type="Pfam" id="PF03572">
    <property type="entry name" value="Peptidase_S41"/>
    <property type="match status" value="1"/>
</dbReference>
<gene>
    <name evidence="3" type="ORF">PY092_08865</name>
</gene>
<comment type="caution">
    <text evidence="3">The sequence shown here is derived from an EMBL/GenBank/DDBJ whole genome shotgun (WGS) entry which is preliminary data.</text>
</comment>
<dbReference type="InterPro" id="IPR036034">
    <property type="entry name" value="PDZ_sf"/>
</dbReference>
<dbReference type="Proteomes" id="UP001221366">
    <property type="component" value="Unassembled WGS sequence"/>
</dbReference>
<evidence type="ECO:0000259" key="1">
    <source>
        <dbReference type="Pfam" id="PF03572"/>
    </source>
</evidence>
<feature type="domain" description="Tail specific protease" evidence="1">
    <location>
        <begin position="238"/>
        <end position="383"/>
    </location>
</feature>
<dbReference type="Gene3D" id="3.90.226.10">
    <property type="entry name" value="2-enoyl-CoA Hydratase, Chain A, domain 1"/>
    <property type="match status" value="1"/>
</dbReference>
<name>A0ABT5XYI5_9FLAO</name>
<dbReference type="PROSITE" id="PS51257">
    <property type="entry name" value="PROKAR_LIPOPROTEIN"/>
    <property type="match status" value="1"/>
</dbReference>
<dbReference type="SUPFAM" id="SSF52096">
    <property type="entry name" value="ClpP/crotonase"/>
    <property type="match status" value="1"/>
</dbReference>
<dbReference type="Gene3D" id="3.30.750.170">
    <property type="match status" value="1"/>
</dbReference>
<dbReference type="PANTHER" id="PTHR32060:SF30">
    <property type="entry name" value="CARBOXY-TERMINAL PROCESSING PROTEASE CTPA"/>
    <property type="match status" value="1"/>
</dbReference>
<dbReference type="CDD" id="cd07561">
    <property type="entry name" value="Peptidase_S41_CPP_like"/>
    <property type="match status" value="1"/>
</dbReference>
<evidence type="ECO:0000313" key="3">
    <source>
        <dbReference type="EMBL" id="MDF0716255.1"/>
    </source>
</evidence>
<accession>A0ABT5XYI5</accession>
<dbReference type="PANTHER" id="PTHR32060">
    <property type="entry name" value="TAIL-SPECIFIC PROTEASE"/>
    <property type="match status" value="1"/>
</dbReference>
<dbReference type="Gene3D" id="2.30.42.10">
    <property type="match status" value="1"/>
</dbReference>
<sequence>MKKYFFLFLGLSLFVSCSNDDNGIDPGQTPQPEPNPDNVDIDAQHFMWQAMNLWYFWQGDVPDLADDRFSSNAEYTAFLVENTDAENFYYSICNRHEEIYGSETAIDRFSFAYEDYHDLVNSLSGVSKSNGLEFNLMYQYNTGNEIFGYVLYKVPNSNASDKDIVRGEIFTRVDGVQLTDSNYLNLLFGSNDTYTLGMAHIENGGFVDDDKEVTLTKVENQIEDPILVAKTLDVNGTKVAYLMYNRFLSSFNDQLNEAFADFKAEGATELVLDMRYNPGGNVNTSRLLASMVYGTKTEEVYIRQRWNDKIQEQFTELFGPGYLEDNFASSVGENPLNSLNLSRVFVLATGDSASASELVMNGLDPYVDVIHIGGTTRGKNEFSITLVDNPDLGFPFYYYSGEKEEVESGINPNNSWGLQPLVGRNENANGFYDYTSGLAPDIVLSEDLTNLGVLGNPNEPLLARALQEITGVSAKIDLTVEMAAESFTSSRFQTPLKDNMYLDKPLPAIN</sequence>
<keyword evidence="4" id="KW-1185">Reference proteome</keyword>
<dbReference type="InterPro" id="IPR041613">
    <property type="entry name" value="Pept_S41_N"/>
</dbReference>
<dbReference type="EMBL" id="JARFVB010000004">
    <property type="protein sequence ID" value="MDF0716255.1"/>
    <property type="molecule type" value="Genomic_DNA"/>
</dbReference>
<dbReference type="Pfam" id="PF18294">
    <property type="entry name" value="Pept_S41_N"/>
    <property type="match status" value="1"/>
</dbReference>
<dbReference type="InterPro" id="IPR005151">
    <property type="entry name" value="Tail-specific_protease"/>
</dbReference>
<reference evidence="3 4" key="1">
    <citation type="submission" date="2023-03" db="EMBL/GenBank/DDBJ databases">
        <title>Muricauda XX sp. nov. and Muricauda XXX sp. nov., two novel species isolated from Okinawa Trough.</title>
        <authorList>
            <person name="Cao W."/>
            <person name="Deng X."/>
        </authorList>
    </citation>
    <scope>NUCLEOTIDE SEQUENCE [LARGE SCALE GENOMIC DNA]</scope>
    <source>
        <strain evidence="3 4">334s03</strain>
    </source>
</reference>
<organism evidence="3 4">
    <name type="scientific">Flagellimonas yonaguniensis</name>
    <dbReference type="NCBI Taxonomy" id="3031325"/>
    <lineage>
        <taxon>Bacteria</taxon>
        <taxon>Pseudomonadati</taxon>
        <taxon>Bacteroidota</taxon>
        <taxon>Flavobacteriia</taxon>
        <taxon>Flavobacteriales</taxon>
        <taxon>Flavobacteriaceae</taxon>
        <taxon>Flagellimonas</taxon>
    </lineage>
</organism>
<protein>
    <submittedName>
        <fullName evidence="3">S41 family peptidase</fullName>
    </submittedName>
</protein>
<evidence type="ECO:0000259" key="2">
    <source>
        <dbReference type="Pfam" id="PF18294"/>
    </source>
</evidence>
<feature type="domain" description="Peptidase S41 N-terminal" evidence="2">
    <location>
        <begin position="43"/>
        <end position="111"/>
    </location>
</feature>
<evidence type="ECO:0000313" key="4">
    <source>
        <dbReference type="Proteomes" id="UP001221366"/>
    </source>
</evidence>